<sequence length="172" mass="19557">MKRTFTLFLTSIMTILVIAGCSAGATTADPVSHAKSQLDIPIFTPTYLPEGFTLNASDSYFINGSLFLSYQSEDGEKAVDIYVDHNNVRDVNEHIYKYINDDFDEELEIDLEPYQKIGSFVGKLTKKEDFKVLNFQFIPERFVEEETTAHYAIKSKGLSEQQFKQIISTLSE</sequence>
<name>A0A0A5FT36_9BACI</name>
<gene>
    <name evidence="2" type="ORF">N783_20450</name>
</gene>
<accession>A0A0A5FT36</accession>
<proteinExistence type="predicted"/>
<feature type="signal peptide" evidence="1">
    <location>
        <begin position="1"/>
        <end position="28"/>
    </location>
</feature>
<dbReference type="AlphaFoldDB" id="A0A0A5FT36"/>
<feature type="chain" id="PRO_5039031603" description="DUF4367 domain-containing protein" evidence="1">
    <location>
        <begin position="29"/>
        <end position="172"/>
    </location>
</feature>
<dbReference type="RefSeq" id="WP_027448131.1">
    <property type="nucleotide sequence ID" value="NZ_AVPF01000074.1"/>
</dbReference>
<evidence type="ECO:0008006" key="4">
    <source>
        <dbReference type="Google" id="ProtNLM"/>
    </source>
</evidence>
<evidence type="ECO:0000313" key="3">
    <source>
        <dbReference type="Proteomes" id="UP000030403"/>
    </source>
</evidence>
<evidence type="ECO:0000313" key="2">
    <source>
        <dbReference type="EMBL" id="KGX83936.1"/>
    </source>
</evidence>
<keyword evidence="1" id="KW-0732">Signal</keyword>
<dbReference type="Proteomes" id="UP000030403">
    <property type="component" value="Unassembled WGS sequence"/>
</dbReference>
<evidence type="ECO:0000256" key="1">
    <source>
        <dbReference type="SAM" id="SignalP"/>
    </source>
</evidence>
<protein>
    <recommendedName>
        <fullName evidence="4">DUF4367 domain-containing protein</fullName>
    </recommendedName>
</protein>
<dbReference type="EMBL" id="AVPF01000074">
    <property type="protein sequence ID" value="KGX83936.1"/>
    <property type="molecule type" value="Genomic_DNA"/>
</dbReference>
<reference evidence="2 3" key="1">
    <citation type="submission" date="2013-08" db="EMBL/GenBank/DDBJ databases">
        <authorList>
            <person name="Huang J."/>
            <person name="Wang G."/>
        </authorList>
    </citation>
    <scope>NUCLEOTIDE SEQUENCE [LARGE SCALE GENOMIC DNA]</scope>
    <source>
        <strain evidence="2 3">BH030004</strain>
    </source>
</reference>
<dbReference type="PROSITE" id="PS51257">
    <property type="entry name" value="PROKAR_LIPOPROTEIN"/>
    <property type="match status" value="1"/>
</dbReference>
<comment type="caution">
    <text evidence="2">The sequence shown here is derived from an EMBL/GenBank/DDBJ whole genome shotgun (WGS) entry which is preliminary data.</text>
</comment>
<organism evidence="2 3">
    <name type="scientific">Pontibacillus marinus BH030004 = DSM 16465</name>
    <dbReference type="NCBI Taxonomy" id="1385511"/>
    <lineage>
        <taxon>Bacteria</taxon>
        <taxon>Bacillati</taxon>
        <taxon>Bacillota</taxon>
        <taxon>Bacilli</taxon>
        <taxon>Bacillales</taxon>
        <taxon>Bacillaceae</taxon>
        <taxon>Pontibacillus</taxon>
    </lineage>
</organism>
<keyword evidence="3" id="KW-1185">Reference proteome</keyword>